<keyword evidence="1" id="KW-1133">Transmembrane helix</keyword>
<dbReference type="PANTHER" id="PTHR35250">
    <property type="entry name" value="SMALL INTEGRAL MEMBRANE PROTEIN 4"/>
    <property type="match status" value="1"/>
</dbReference>
<evidence type="ECO:0000256" key="1">
    <source>
        <dbReference type="SAM" id="Phobius"/>
    </source>
</evidence>
<reference evidence="2" key="1">
    <citation type="submission" date="2022-01" db="EMBL/GenBank/DDBJ databases">
        <authorList>
            <person name="King R."/>
        </authorList>
    </citation>
    <scope>NUCLEOTIDE SEQUENCE</scope>
</reference>
<dbReference type="AlphaFoldDB" id="A0A9N9S1Q5"/>
<proteinExistence type="predicted"/>
<protein>
    <recommendedName>
        <fullName evidence="4">Small integral membrane protein 4</fullName>
    </recommendedName>
</protein>
<dbReference type="EMBL" id="OU895879">
    <property type="protein sequence ID" value="CAG9808051.1"/>
    <property type="molecule type" value="Genomic_DNA"/>
</dbReference>
<sequence length="68" mass="8095">MLSKIIEKWPGKSIGLYRFLPAFFFLGATLEFSMIKWRVGRTNFYDTYKRKQAKKVIEERLKSINESS</sequence>
<accession>A0A9N9S1Q5</accession>
<dbReference type="OrthoDB" id="5913955at2759"/>
<gene>
    <name evidence="2" type="ORF">CHIRRI_LOCUS10897</name>
</gene>
<keyword evidence="1" id="KW-0472">Membrane</keyword>
<reference evidence="2" key="2">
    <citation type="submission" date="2022-10" db="EMBL/GenBank/DDBJ databases">
        <authorList>
            <consortium name="ENA_rothamsted_submissions"/>
            <consortium name="culmorum"/>
            <person name="King R."/>
        </authorList>
    </citation>
    <scope>NUCLEOTIDE SEQUENCE</scope>
</reference>
<keyword evidence="3" id="KW-1185">Reference proteome</keyword>
<organism evidence="2 3">
    <name type="scientific">Chironomus riparius</name>
    <dbReference type="NCBI Taxonomy" id="315576"/>
    <lineage>
        <taxon>Eukaryota</taxon>
        <taxon>Metazoa</taxon>
        <taxon>Ecdysozoa</taxon>
        <taxon>Arthropoda</taxon>
        <taxon>Hexapoda</taxon>
        <taxon>Insecta</taxon>
        <taxon>Pterygota</taxon>
        <taxon>Neoptera</taxon>
        <taxon>Endopterygota</taxon>
        <taxon>Diptera</taxon>
        <taxon>Nematocera</taxon>
        <taxon>Chironomoidea</taxon>
        <taxon>Chironomidae</taxon>
        <taxon>Chironominae</taxon>
        <taxon>Chironomus</taxon>
    </lineage>
</organism>
<keyword evidence="1" id="KW-0812">Transmembrane</keyword>
<dbReference type="Proteomes" id="UP001153620">
    <property type="component" value="Chromosome 3"/>
</dbReference>
<name>A0A9N9S1Q5_9DIPT</name>
<evidence type="ECO:0000313" key="2">
    <source>
        <dbReference type="EMBL" id="CAG9808051.1"/>
    </source>
</evidence>
<evidence type="ECO:0008006" key="4">
    <source>
        <dbReference type="Google" id="ProtNLM"/>
    </source>
</evidence>
<dbReference type="Pfam" id="PF15114">
    <property type="entry name" value="UPF0640"/>
    <property type="match status" value="1"/>
</dbReference>
<feature type="transmembrane region" description="Helical" evidence="1">
    <location>
        <begin position="16"/>
        <end position="35"/>
    </location>
</feature>
<dbReference type="InterPro" id="IPR028183">
    <property type="entry name" value="UQCC5"/>
</dbReference>
<dbReference type="PANTHER" id="PTHR35250:SF1">
    <property type="entry name" value="UBIQUINOL-CYTOCHROME-C REDUCTASE COMPLEX ASSEMBLY FACTOR 5"/>
    <property type="match status" value="1"/>
</dbReference>
<evidence type="ECO:0000313" key="3">
    <source>
        <dbReference type="Proteomes" id="UP001153620"/>
    </source>
</evidence>